<evidence type="ECO:0000313" key="12">
    <source>
        <dbReference type="EMBL" id="MFC1851926.1"/>
    </source>
</evidence>
<evidence type="ECO:0000256" key="1">
    <source>
        <dbReference type="ARBA" id="ARBA00004651"/>
    </source>
</evidence>
<keyword evidence="13" id="KW-1185">Reference proteome</keyword>
<feature type="transmembrane region" description="Helical" evidence="10">
    <location>
        <begin position="35"/>
        <end position="57"/>
    </location>
</feature>
<organism evidence="12 13">
    <name type="scientific">candidate division CSSED10-310 bacterium</name>
    <dbReference type="NCBI Taxonomy" id="2855610"/>
    <lineage>
        <taxon>Bacteria</taxon>
        <taxon>Bacteria division CSSED10-310</taxon>
    </lineage>
</organism>
<keyword evidence="8" id="KW-0411">Iron-sulfur</keyword>
<comment type="subcellular location">
    <subcellularLocation>
        <location evidence="1">Cell membrane</location>
        <topology evidence="1">Multi-pass membrane protein</topology>
    </subcellularLocation>
</comment>
<dbReference type="SUPFAM" id="SSF46548">
    <property type="entry name" value="alpha-helical ferredoxin"/>
    <property type="match status" value="1"/>
</dbReference>
<keyword evidence="7" id="KW-0408">Iron</keyword>
<dbReference type="Proteomes" id="UP001594351">
    <property type="component" value="Unassembled WGS sequence"/>
</dbReference>
<evidence type="ECO:0000256" key="9">
    <source>
        <dbReference type="ARBA" id="ARBA00023136"/>
    </source>
</evidence>
<reference evidence="12 13" key="1">
    <citation type="submission" date="2024-09" db="EMBL/GenBank/DDBJ databases">
        <title>Laminarin stimulates single cell rates of sulfate reduction while oxygen inhibits transcriptomic activity in coastal marine sediment.</title>
        <authorList>
            <person name="Lindsay M."/>
            <person name="Orcutt B."/>
            <person name="Emerson D."/>
            <person name="Stepanauskas R."/>
            <person name="D'Angelo T."/>
        </authorList>
    </citation>
    <scope>NUCLEOTIDE SEQUENCE [LARGE SCALE GENOMIC DNA]</scope>
    <source>
        <strain evidence="12">SAG AM-311-K15</strain>
    </source>
</reference>
<accession>A0ABV6Z0S0</accession>
<evidence type="ECO:0000256" key="3">
    <source>
        <dbReference type="ARBA" id="ARBA00022692"/>
    </source>
</evidence>
<evidence type="ECO:0000256" key="6">
    <source>
        <dbReference type="ARBA" id="ARBA00023002"/>
    </source>
</evidence>
<dbReference type="PROSITE" id="PS00198">
    <property type="entry name" value="4FE4S_FER_1"/>
    <property type="match status" value="1"/>
</dbReference>
<proteinExistence type="predicted"/>
<gene>
    <name evidence="12" type="ORF">ACFL27_17170</name>
</gene>
<dbReference type="Pfam" id="PF13237">
    <property type="entry name" value="Fer4_10"/>
    <property type="match status" value="1"/>
</dbReference>
<dbReference type="Gene3D" id="1.20.950.20">
    <property type="entry name" value="Transmembrane di-heme cytochromes, Chain C"/>
    <property type="match status" value="1"/>
</dbReference>
<feature type="domain" description="4Fe-4S ferredoxin-type" evidence="11">
    <location>
        <begin position="182"/>
        <end position="212"/>
    </location>
</feature>
<keyword evidence="4" id="KW-0479">Metal-binding</keyword>
<keyword evidence="3 10" id="KW-0812">Transmembrane</keyword>
<keyword evidence="6" id="KW-0560">Oxidoreductase</keyword>
<dbReference type="InterPro" id="IPR017900">
    <property type="entry name" value="4Fe4S_Fe_S_CS"/>
</dbReference>
<dbReference type="InterPro" id="IPR051460">
    <property type="entry name" value="HdrC_iron-sulfur_subunit"/>
</dbReference>
<feature type="non-terminal residue" evidence="12">
    <location>
        <position position="259"/>
    </location>
</feature>
<dbReference type="PROSITE" id="PS51379">
    <property type="entry name" value="4FE4S_FER_2"/>
    <property type="match status" value="1"/>
</dbReference>
<keyword evidence="9 10" id="KW-0472">Membrane</keyword>
<dbReference type="SUPFAM" id="SSF103501">
    <property type="entry name" value="Respiratory nitrate reductase 1 gamma chain"/>
    <property type="match status" value="1"/>
</dbReference>
<dbReference type="EMBL" id="JBHPBY010000243">
    <property type="protein sequence ID" value="MFC1851926.1"/>
    <property type="molecule type" value="Genomic_DNA"/>
</dbReference>
<evidence type="ECO:0000256" key="2">
    <source>
        <dbReference type="ARBA" id="ARBA00022475"/>
    </source>
</evidence>
<evidence type="ECO:0000259" key="11">
    <source>
        <dbReference type="PROSITE" id="PS51379"/>
    </source>
</evidence>
<feature type="transmembrane region" description="Helical" evidence="10">
    <location>
        <begin position="77"/>
        <end position="97"/>
    </location>
</feature>
<evidence type="ECO:0000313" key="13">
    <source>
        <dbReference type="Proteomes" id="UP001594351"/>
    </source>
</evidence>
<comment type="caution">
    <text evidence="12">The sequence shown here is derived from an EMBL/GenBank/DDBJ whole genome shotgun (WGS) entry which is preliminary data.</text>
</comment>
<feature type="transmembrane region" description="Helical" evidence="10">
    <location>
        <begin position="128"/>
        <end position="146"/>
    </location>
</feature>
<protein>
    <submittedName>
        <fullName evidence="12">Respiratory nitrate reductase subunit gamma</fullName>
    </submittedName>
</protein>
<evidence type="ECO:0000256" key="10">
    <source>
        <dbReference type="SAM" id="Phobius"/>
    </source>
</evidence>
<dbReference type="InterPro" id="IPR036197">
    <property type="entry name" value="NarG-like_sf"/>
</dbReference>
<evidence type="ECO:0000256" key="7">
    <source>
        <dbReference type="ARBA" id="ARBA00023004"/>
    </source>
</evidence>
<dbReference type="PANTHER" id="PTHR43255:SF2">
    <property type="entry name" value="HETERODISULFIDE REDUCTASE RELATED PROTEIN"/>
    <property type="match status" value="1"/>
</dbReference>
<keyword evidence="2" id="KW-1003">Cell membrane</keyword>
<dbReference type="Gene3D" id="1.10.1060.10">
    <property type="entry name" value="Alpha-helical ferredoxin"/>
    <property type="match status" value="1"/>
</dbReference>
<keyword evidence="5 10" id="KW-1133">Transmembrane helix</keyword>
<evidence type="ECO:0000256" key="4">
    <source>
        <dbReference type="ARBA" id="ARBA00022723"/>
    </source>
</evidence>
<dbReference type="InterPro" id="IPR017896">
    <property type="entry name" value="4Fe4S_Fe-S-bd"/>
</dbReference>
<dbReference type="InterPro" id="IPR023234">
    <property type="entry name" value="NarG-like_domain"/>
</dbReference>
<dbReference type="Pfam" id="PF02665">
    <property type="entry name" value="Nitrate_red_gam"/>
    <property type="match status" value="1"/>
</dbReference>
<evidence type="ECO:0000256" key="5">
    <source>
        <dbReference type="ARBA" id="ARBA00022989"/>
    </source>
</evidence>
<dbReference type="PANTHER" id="PTHR43255">
    <property type="entry name" value="IRON-SULFUR-BINDING OXIDOREDUCTASE FADF-RELATED-RELATED"/>
    <property type="match status" value="1"/>
</dbReference>
<evidence type="ECO:0000256" key="8">
    <source>
        <dbReference type="ARBA" id="ARBA00023014"/>
    </source>
</evidence>
<name>A0ABV6Z0S0_UNCC1</name>
<sequence length="259" mass="30086">MHLFIMWGFLGLFLGTVLLSIDHYLVHFLYGVVYLYYSVILEIFGLLLLLGLIWALIRRYVQRLPRLENRKEDLGLLIWLLVVIISGFYVEALRLAFQQPAWTLWSFAGLGLSFLCPSTMNIPATYPYFWWFHALLSLGLIAIIPYSKLFHMMAAPVNIYFKDHPENGIDEACDSQNVEYSVKNLINFDACTRCGRCVEVCPAASVGEPLSPRDFILDTREHLFRKYKPFFRLPLFREQTNNNNLDDEVEGLWHCTTCN</sequence>
<dbReference type="InterPro" id="IPR009051">
    <property type="entry name" value="Helical_ferredxn"/>
</dbReference>